<dbReference type="OrthoDB" id="2302361at2"/>
<comment type="caution">
    <text evidence="2">The sequence shown here is derived from an EMBL/GenBank/DDBJ whole genome shotgun (WGS) entry which is preliminary data.</text>
</comment>
<evidence type="ECO:0000313" key="3">
    <source>
        <dbReference type="Proteomes" id="UP000019247"/>
    </source>
</evidence>
<organism evidence="2 3">
    <name type="scientific">Lactiplantibacillus fabifermentans T30PCM01</name>
    <dbReference type="NCBI Taxonomy" id="1400520"/>
    <lineage>
        <taxon>Bacteria</taxon>
        <taxon>Bacillati</taxon>
        <taxon>Bacillota</taxon>
        <taxon>Bacilli</taxon>
        <taxon>Lactobacillales</taxon>
        <taxon>Lactobacillaceae</taxon>
        <taxon>Lactiplantibacillus</taxon>
    </lineage>
</organism>
<sequence>MKKRRGTILFSVIIFLAIFGTFESQRYISFQQRENLYELMLKTYREPAPVAVQKGTKSAGQPHKKQVSSAKSASIKFTSES</sequence>
<evidence type="ECO:0000313" key="2">
    <source>
        <dbReference type="EMBL" id="ETY73870.1"/>
    </source>
</evidence>
<proteinExistence type="predicted"/>
<accession>W6TC69</accession>
<protein>
    <submittedName>
        <fullName evidence="2">Uncharacterized protein</fullName>
    </submittedName>
</protein>
<name>W6TC69_9LACO</name>
<dbReference type="STRING" id="1400520.LFAB_10105"/>
<gene>
    <name evidence="2" type="ORF">LFAB_10105</name>
</gene>
<dbReference type="PATRIC" id="fig|1400520.3.peg.1971"/>
<feature type="compositionally biased region" description="Polar residues" evidence="1">
    <location>
        <begin position="67"/>
        <end position="81"/>
    </location>
</feature>
<dbReference type="Proteomes" id="UP000019247">
    <property type="component" value="Unassembled WGS sequence"/>
</dbReference>
<dbReference type="EMBL" id="AWWK01000048">
    <property type="protein sequence ID" value="ETY73870.1"/>
    <property type="molecule type" value="Genomic_DNA"/>
</dbReference>
<evidence type="ECO:0000256" key="1">
    <source>
        <dbReference type="SAM" id="MobiDB-lite"/>
    </source>
</evidence>
<dbReference type="HOGENOM" id="CLU_2569492_0_0_9"/>
<feature type="region of interest" description="Disordered" evidence="1">
    <location>
        <begin position="52"/>
        <end position="81"/>
    </location>
</feature>
<reference evidence="2 3" key="1">
    <citation type="journal article" date="2014" name="Genome Announc.">
        <title>Genome Sequence of Lactobacillus fabifermentans Strain T30PCM01, Isolated from Fermenting Grape Marc.</title>
        <authorList>
            <person name="Treu L."/>
            <person name="Vendramin V."/>
            <person name="Bovo B."/>
            <person name="Giacomini A."/>
            <person name="Corich V."/>
            <person name="Campanaro S."/>
        </authorList>
    </citation>
    <scope>NUCLEOTIDE SEQUENCE [LARGE SCALE GENOMIC DNA]</scope>
    <source>
        <strain evidence="2 3">T30PCM01</strain>
    </source>
</reference>
<dbReference type="AlphaFoldDB" id="W6TC69"/>
<dbReference type="RefSeq" id="WP_033614174.1">
    <property type="nucleotide sequence ID" value="NZ_KK036500.1"/>
</dbReference>